<reference evidence="3 4" key="1">
    <citation type="submission" date="2016-12" db="EMBL/GenBank/DDBJ databases">
        <title>The draft genome sequence of Actinophytocola sp. 11-183.</title>
        <authorList>
            <person name="Wang W."/>
            <person name="Yuan L."/>
        </authorList>
    </citation>
    <scope>NUCLEOTIDE SEQUENCE [LARGE SCALE GENOMIC DNA]</scope>
    <source>
        <strain evidence="3 4">11-183</strain>
    </source>
</reference>
<organism evidence="3 4">
    <name type="scientific">Actinophytocola xanthii</name>
    <dbReference type="NCBI Taxonomy" id="1912961"/>
    <lineage>
        <taxon>Bacteria</taxon>
        <taxon>Bacillati</taxon>
        <taxon>Actinomycetota</taxon>
        <taxon>Actinomycetes</taxon>
        <taxon>Pseudonocardiales</taxon>
        <taxon>Pseudonocardiaceae</taxon>
    </lineage>
</organism>
<evidence type="ECO:0008006" key="5">
    <source>
        <dbReference type="Google" id="ProtNLM"/>
    </source>
</evidence>
<feature type="transmembrane region" description="Helical" evidence="2">
    <location>
        <begin position="443"/>
        <end position="463"/>
    </location>
</feature>
<protein>
    <recommendedName>
        <fullName evidence="5">Divalent metal cation transporter</fullName>
    </recommendedName>
</protein>
<feature type="transmembrane region" description="Helical" evidence="2">
    <location>
        <begin position="48"/>
        <end position="67"/>
    </location>
</feature>
<dbReference type="OrthoDB" id="3561586at2"/>
<proteinExistence type="predicted"/>
<feature type="transmembrane region" description="Helical" evidence="2">
    <location>
        <begin position="126"/>
        <end position="148"/>
    </location>
</feature>
<keyword evidence="2" id="KW-0812">Transmembrane</keyword>
<keyword evidence="2" id="KW-0472">Membrane</keyword>
<feature type="transmembrane region" description="Helical" evidence="2">
    <location>
        <begin position="241"/>
        <end position="262"/>
    </location>
</feature>
<feature type="transmembrane region" description="Helical" evidence="2">
    <location>
        <begin position="168"/>
        <end position="187"/>
    </location>
</feature>
<gene>
    <name evidence="3" type="ORF">BU204_03955</name>
</gene>
<evidence type="ECO:0000313" key="4">
    <source>
        <dbReference type="Proteomes" id="UP000185596"/>
    </source>
</evidence>
<keyword evidence="4" id="KW-1185">Reference proteome</keyword>
<feature type="transmembrane region" description="Helical" evidence="2">
    <location>
        <begin position="360"/>
        <end position="381"/>
    </location>
</feature>
<feature type="transmembrane region" description="Helical" evidence="2">
    <location>
        <begin position="417"/>
        <end position="437"/>
    </location>
</feature>
<feature type="transmembrane region" description="Helical" evidence="2">
    <location>
        <begin position="475"/>
        <end position="497"/>
    </location>
</feature>
<dbReference type="Proteomes" id="UP000185596">
    <property type="component" value="Unassembled WGS sequence"/>
</dbReference>
<feature type="transmembrane region" description="Helical" evidence="2">
    <location>
        <begin position="317"/>
        <end position="340"/>
    </location>
</feature>
<evidence type="ECO:0000256" key="1">
    <source>
        <dbReference type="SAM" id="MobiDB-lite"/>
    </source>
</evidence>
<sequence>MANEVDGRTTAPTPTEYPLGVSRPPLGVADLPEPEEVFSVRRIGVVQIIQFVIGPSLIALGISIGSGEWLLGPDAVGEFGFVGVGWVITVSAILQTFYNVECSRYVMATGEVPIVGFGRVPPGWKFWVPFSLVAFYFAFIFGGWAAGAGQGLFALITGRLHEPDEIEWVRLLAIGLLLVVFLITALARKVSRALELTNWVLVGVLLAVLVVVCVAIVPWSIWWEGVRGLVTPARPPEGITASVLGGLAGFTALASGLNWYAMNHYRDKGYGMGYRVGFISGMRGEKQELLPVGMTFQDTPDNRRRWRRWYRLLRIDLWLVFFGGAMIGMLLPTILMAHVVETSGETPTEANVPTFTAEQLGAQYGSGMFYLLLVVGVLVLFSTQLGIFEALVRNFTDAAHAVSPKLRRILEDDPRKFYYPYMLVLIVVIGAALHLALPTELVRISANMSNFGALMFPFVLMYLNSRLPRPARPRPWHYVILVLNVLFFGFFFVNFAYELIVGEALVRF</sequence>
<dbReference type="NCBIfam" id="NF037982">
    <property type="entry name" value="Nramp_1"/>
    <property type="match status" value="1"/>
</dbReference>
<feature type="transmembrane region" description="Helical" evidence="2">
    <location>
        <begin position="79"/>
        <end position="98"/>
    </location>
</feature>
<keyword evidence="2" id="KW-1133">Transmembrane helix</keyword>
<evidence type="ECO:0000256" key="2">
    <source>
        <dbReference type="SAM" id="Phobius"/>
    </source>
</evidence>
<comment type="caution">
    <text evidence="3">The sequence shown here is derived from an EMBL/GenBank/DDBJ whole genome shotgun (WGS) entry which is preliminary data.</text>
</comment>
<dbReference type="RefSeq" id="WP_075124196.1">
    <property type="nucleotide sequence ID" value="NZ_MSIE01000004.1"/>
</dbReference>
<dbReference type="AlphaFoldDB" id="A0A1Q8CXD6"/>
<accession>A0A1Q8CXD6</accession>
<dbReference type="STRING" id="1912961.BU204_03955"/>
<dbReference type="EMBL" id="MSIE01000004">
    <property type="protein sequence ID" value="OLF19013.1"/>
    <property type="molecule type" value="Genomic_DNA"/>
</dbReference>
<evidence type="ECO:0000313" key="3">
    <source>
        <dbReference type="EMBL" id="OLF19013.1"/>
    </source>
</evidence>
<feature type="region of interest" description="Disordered" evidence="1">
    <location>
        <begin position="1"/>
        <end position="21"/>
    </location>
</feature>
<feature type="transmembrane region" description="Helical" evidence="2">
    <location>
        <begin position="199"/>
        <end position="221"/>
    </location>
</feature>
<name>A0A1Q8CXD6_9PSEU</name>